<evidence type="ECO:0000313" key="2">
    <source>
        <dbReference type="Proteomes" id="UP000596092"/>
    </source>
</evidence>
<proteinExistence type="predicted"/>
<accession>A0A7T5VC38</accession>
<keyword evidence="2" id="KW-1185">Reference proteome</keyword>
<dbReference type="RefSeq" id="WP_199263852.1">
    <property type="nucleotide sequence ID" value="NZ_CP054140.1"/>
</dbReference>
<gene>
    <name evidence="1" type="ORF">HP555_03720</name>
</gene>
<dbReference type="AlphaFoldDB" id="A0A7T5VC38"/>
<dbReference type="Proteomes" id="UP000596092">
    <property type="component" value="Chromosome"/>
</dbReference>
<evidence type="ECO:0000313" key="1">
    <source>
        <dbReference type="EMBL" id="QQG65036.1"/>
    </source>
</evidence>
<dbReference type="EMBL" id="CP054140">
    <property type="protein sequence ID" value="QQG65036.1"/>
    <property type="molecule type" value="Genomic_DNA"/>
</dbReference>
<organism evidence="1 2">
    <name type="scientific">Desulfobulbus oligotrophicus</name>
    <dbReference type="NCBI Taxonomy" id="1909699"/>
    <lineage>
        <taxon>Bacteria</taxon>
        <taxon>Pseudomonadati</taxon>
        <taxon>Thermodesulfobacteriota</taxon>
        <taxon>Desulfobulbia</taxon>
        <taxon>Desulfobulbales</taxon>
        <taxon>Desulfobulbaceae</taxon>
        <taxon>Desulfobulbus</taxon>
    </lineage>
</organism>
<sequence length="181" mass="21063">MDLVDLIQEKRFLGQEFLAWLWYKSEERGGSIDVPGRGDVLVVFEKHMLLEYGEGEANEKLICRGLQTELKEARAALRLAKKPEQARIRLAWGENEFSVTLTAAIFEFRNVRLPKTVDAADEGADRESMEGRILERIALFEELTRLIDDLFRLYINIRASQLWNEELIRIRHWIGTDSQID</sequence>
<name>A0A7T5VC38_9BACT</name>
<protein>
    <recommendedName>
        <fullName evidence="3">Recombination-associated protein RdgC</fullName>
    </recommendedName>
</protein>
<dbReference type="KEGG" id="dog:HP555_03720"/>
<evidence type="ECO:0008006" key="3">
    <source>
        <dbReference type="Google" id="ProtNLM"/>
    </source>
</evidence>
<reference evidence="1 2" key="1">
    <citation type="submission" date="2020-05" db="EMBL/GenBank/DDBJ databases">
        <title>Complete genome of Desulfobulbus oligotrophicus.</title>
        <authorList>
            <person name="Podar M."/>
        </authorList>
    </citation>
    <scope>NUCLEOTIDE SEQUENCE [LARGE SCALE GENOMIC DNA]</scope>
    <source>
        <strain evidence="1 2">Prop6</strain>
    </source>
</reference>